<dbReference type="AlphaFoldDB" id="A0A9P6MKF0"/>
<sequence>MGTFKSFLMYGATDLDRDTMLLYGLKGHLAYRPRERVLTHDIQVMNLQLQYLQRIPAPRLIDLKKDPKCLLEALTVEDTLPQDPENVIAHVLSQNLDRIDRGSREKRLLNERFYQDFGMRYNIQEMRVADKYIS</sequence>
<evidence type="ECO:0000313" key="1">
    <source>
        <dbReference type="EMBL" id="KAG0005727.1"/>
    </source>
</evidence>
<dbReference type="Proteomes" id="UP000749646">
    <property type="component" value="Unassembled WGS sequence"/>
</dbReference>
<keyword evidence="2" id="KW-1185">Reference proteome</keyword>
<accession>A0A9P6MKF0</accession>
<dbReference type="EMBL" id="JAAAHW010000167">
    <property type="protein sequence ID" value="KAG0005727.1"/>
    <property type="molecule type" value="Genomic_DNA"/>
</dbReference>
<name>A0A9P6MKF0_9FUNG</name>
<protein>
    <submittedName>
        <fullName evidence="1">Uncharacterized protein</fullName>
    </submittedName>
</protein>
<organism evidence="1 2">
    <name type="scientific">Modicella reniformis</name>
    <dbReference type="NCBI Taxonomy" id="1440133"/>
    <lineage>
        <taxon>Eukaryota</taxon>
        <taxon>Fungi</taxon>
        <taxon>Fungi incertae sedis</taxon>
        <taxon>Mucoromycota</taxon>
        <taxon>Mortierellomycotina</taxon>
        <taxon>Mortierellomycetes</taxon>
        <taxon>Mortierellales</taxon>
        <taxon>Mortierellaceae</taxon>
        <taxon>Modicella</taxon>
    </lineage>
</organism>
<reference evidence="1" key="1">
    <citation type="journal article" date="2020" name="Fungal Divers.">
        <title>Resolving the Mortierellaceae phylogeny through synthesis of multi-gene phylogenetics and phylogenomics.</title>
        <authorList>
            <person name="Vandepol N."/>
            <person name="Liber J."/>
            <person name="Desiro A."/>
            <person name="Na H."/>
            <person name="Kennedy M."/>
            <person name="Barry K."/>
            <person name="Grigoriev I.V."/>
            <person name="Miller A.N."/>
            <person name="O'Donnell K."/>
            <person name="Stajich J.E."/>
            <person name="Bonito G."/>
        </authorList>
    </citation>
    <scope>NUCLEOTIDE SEQUENCE</scope>
    <source>
        <strain evidence="1">MES-2147</strain>
    </source>
</reference>
<comment type="caution">
    <text evidence="1">The sequence shown here is derived from an EMBL/GenBank/DDBJ whole genome shotgun (WGS) entry which is preliminary data.</text>
</comment>
<evidence type="ECO:0000313" key="2">
    <source>
        <dbReference type="Proteomes" id="UP000749646"/>
    </source>
</evidence>
<gene>
    <name evidence="1" type="ORF">BGZ65_010319</name>
</gene>
<proteinExistence type="predicted"/>